<accession>A0A1M7CS56</accession>
<dbReference type="AlphaFoldDB" id="A0A1M7CS56"/>
<evidence type="ECO:0000313" key="1">
    <source>
        <dbReference type="EMBL" id="SHL69913.1"/>
    </source>
</evidence>
<dbReference type="STRING" id="69322.SAMN05443669_10125"/>
<dbReference type="EMBL" id="FRBU01000012">
    <property type="protein sequence ID" value="SHL69913.1"/>
    <property type="molecule type" value="Genomic_DNA"/>
</dbReference>
<evidence type="ECO:0000313" key="2">
    <source>
        <dbReference type="Proteomes" id="UP000184260"/>
    </source>
</evidence>
<sequence>MGAIFIKTELFYSNPSFALLGFHIYRAETNNSLLSCSIFITKDKIKEGDKVKYLMISEKVYFTKKI</sequence>
<organism evidence="1 2">
    <name type="scientific">Flavobacterium xanthum</name>
    <dbReference type="NCBI Taxonomy" id="69322"/>
    <lineage>
        <taxon>Bacteria</taxon>
        <taxon>Pseudomonadati</taxon>
        <taxon>Bacteroidota</taxon>
        <taxon>Flavobacteriia</taxon>
        <taxon>Flavobacteriales</taxon>
        <taxon>Flavobacteriaceae</taxon>
        <taxon>Flavobacterium</taxon>
    </lineage>
</organism>
<gene>
    <name evidence="1" type="ORF">SAMN05443669_10125</name>
</gene>
<keyword evidence="2" id="KW-1185">Reference proteome</keyword>
<dbReference type="Proteomes" id="UP000184260">
    <property type="component" value="Unassembled WGS sequence"/>
</dbReference>
<proteinExistence type="predicted"/>
<reference evidence="2" key="1">
    <citation type="submission" date="2016-11" db="EMBL/GenBank/DDBJ databases">
        <authorList>
            <person name="Varghese N."/>
            <person name="Submissions S."/>
        </authorList>
    </citation>
    <scope>NUCLEOTIDE SEQUENCE [LARGE SCALE GENOMIC DNA]</scope>
    <source>
        <strain evidence="2">DSM 3661</strain>
    </source>
</reference>
<protein>
    <submittedName>
        <fullName evidence="1">Uncharacterized protein</fullName>
    </submittedName>
</protein>
<name>A0A1M7CS56_9FLAO</name>